<reference evidence="4 5" key="1">
    <citation type="journal article" date="2020" name="Biotechnol. Biofuels">
        <title>New insights from the biogas microbiome by comprehensive genome-resolved metagenomics of nearly 1600 species originating from multiple anaerobic digesters.</title>
        <authorList>
            <person name="Campanaro S."/>
            <person name="Treu L."/>
            <person name="Rodriguez-R L.M."/>
            <person name="Kovalovszki A."/>
            <person name="Ziels R.M."/>
            <person name="Maus I."/>
            <person name="Zhu X."/>
            <person name="Kougias P.G."/>
            <person name="Basile A."/>
            <person name="Luo G."/>
            <person name="Schluter A."/>
            <person name="Konstantinidis K.T."/>
            <person name="Angelidaki I."/>
        </authorList>
    </citation>
    <scope>NUCLEOTIDE SEQUENCE [LARGE SCALE GENOMIC DNA]</scope>
    <source>
        <strain evidence="4">AS27yjCOA_65</strain>
    </source>
</reference>
<dbReference type="CDD" id="cd06464">
    <property type="entry name" value="ACD_sHsps-like"/>
    <property type="match status" value="1"/>
</dbReference>
<dbReference type="Gene3D" id="2.60.40.790">
    <property type="match status" value="1"/>
</dbReference>
<comment type="caution">
    <text evidence="4">The sequence shown here is derived from an EMBL/GenBank/DDBJ whole genome shotgun (WGS) entry which is preliminary data.</text>
</comment>
<name>A0A7X9ILV9_9DELT</name>
<evidence type="ECO:0000256" key="1">
    <source>
        <dbReference type="PROSITE-ProRule" id="PRU00285"/>
    </source>
</evidence>
<dbReference type="AlphaFoldDB" id="A0A7X9ILV9"/>
<evidence type="ECO:0000259" key="3">
    <source>
        <dbReference type="PROSITE" id="PS01031"/>
    </source>
</evidence>
<evidence type="ECO:0000313" key="5">
    <source>
        <dbReference type="Proteomes" id="UP000524246"/>
    </source>
</evidence>
<dbReference type="PROSITE" id="PS01031">
    <property type="entry name" value="SHSP"/>
    <property type="match status" value="1"/>
</dbReference>
<sequence>MRSGTPLIFQNLPINPLEIFRRLEDDVSRAFNEGFSEVSSGYPPRNIWYDENGAYVVTELPGVTQDNIEATVVGRDTVVIKGTRNAPEYQESERIIRDGRQYGTFMRSISLPFDIDEKGMTANLHDGLLEIYVPRREEEKPKRIDIKTQ</sequence>
<organism evidence="4 5">
    <name type="scientific">SAR324 cluster bacterium</name>
    <dbReference type="NCBI Taxonomy" id="2024889"/>
    <lineage>
        <taxon>Bacteria</taxon>
        <taxon>Deltaproteobacteria</taxon>
        <taxon>SAR324 cluster</taxon>
    </lineage>
</organism>
<dbReference type="InterPro" id="IPR031107">
    <property type="entry name" value="Small_HSP"/>
</dbReference>
<feature type="domain" description="SHSP" evidence="3">
    <location>
        <begin position="36"/>
        <end position="149"/>
    </location>
</feature>
<gene>
    <name evidence="4" type="ORF">GYA55_09600</name>
</gene>
<dbReference type="Pfam" id="PF00011">
    <property type="entry name" value="HSP20"/>
    <property type="match status" value="1"/>
</dbReference>
<dbReference type="SUPFAM" id="SSF49764">
    <property type="entry name" value="HSP20-like chaperones"/>
    <property type="match status" value="1"/>
</dbReference>
<dbReference type="InterPro" id="IPR002068">
    <property type="entry name" value="A-crystallin/Hsp20_dom"/>
</dbReference>
<evidence type="ECO:0000256" key="2">
    <source>
        <dbReference type="RuleBase" id="RU003616"/>
    </source>
</evidence>
<evidence type="ECO:0000313" key="4">
    <source>
        <dbReference type="EMBL" id="NMC63405.1"/>
    </source>
</evidence>
<proteinExistence type="inferred from homology"/>
<dbReference type="InterPro" id="IPR008978">
    <property type="entry name" value="HSP20-like_chaperone"/>
</dbReference>
<accession>A0A7X9ILV9</accession>
<protein>
    <submittedName>
        <fullName evidence="4">Hsp20/alpha crystallin family protein</fullName>
    </submittedName>
</protein>
<dbReference type="PANTHER" id="PTHR11527">
    <property type="entry name" value="HEAT-SHOCK PROTEIN 20 FAMILY MEMBER"/>
    <property type="match status" value="1"/>
</dbReference>
<dbReference type="EMBL" id="JAAZON010000431">
    <property type="protein sequence ID" value="NMC63405.1"/>
    <property type="molecule type" value="Genomic_DNA"/>
</dbReference>
<dbReference type="Proteomes" id="UP000524246">
    <property type="component" value="Unassembled WGS sequence"/>
</dbReference>
<comment type="similarity">
    <text evidence="1 2">Belongs to the small heat shock protein (HSP20) family.</text>
</comment>